<dbReference type="STRING" id="1206085.SAMN05443575_1819"/>
<dbReference type="OrthoDB" id="786532at2"/>
<reference evidence="1 2" key="1">
    <citation type="submission" date="2016-11" db="EMBL/GenBank/DDBJ databases">
        <authorList>
            <person name="Jaros S."/>
            <person name="Januszkiewicz K."/>
            <person name="Wedrychowicz H."/>
        </authorList>
    </citation>
    <scope>NUCLEOTIDE SEQUENCE [LARGE SCALE GENOMIC DNA]</scope>
    <source>
        <strain evidence="1 2">DSM 45627</strain>
    </source>
</reference>
<accession>A0A1M5IA93</accession>
<keyword evidence="2" id="KW-1185">Reference proteome</keyword>
<protein>
    <submittedName>
        <fullName evidence="1">p-aminobenzoate N-oxygenase AurF</fullName>
    </submittedName>
</protein>
<dbReference type="RefSeq" id="WP_073388816.1">
    <property type="nucleotide sequence ID" value="NZ_FQVU01000002.1"/>
</dbReference>
<sequence length="304" mass="34579">MTASAPLRSVDSVRKTATRLLGSTSRNSYSPELDIDWDAPVDGQFAGMKFLPYERVSLFGTELWERMSEQQRLELSRQELASIASTGLWFELILIQLLTRWAYHQDPQDPRTQYALAEIGDETRHIMMFAKAVERVGAPTYRVRRSVHQLARLYKATAKGPTLFAPVLVAEEILDRLQRETVNDESVHPLVRMVNRIHVVEEARHVRFAREEVARQMADIGPVAKVVANVLSALVAAFVTSSIISPEVYANIGLDRDEAVRAARDNEHYAESRRWMGEKIMAFLAEQGMVTWYTRPIYGLVHLV</sequence>
<dbReference type="InterPro" id="IPR025859">
    <property type="entry name" value="AurF/CmlI"/>
</dbReference>
<dbReference type="Pfam" id="PF11583">
    <property type="entry name" value="AurF"/>
    <property type="match status" value="1"/>
</dbReference>
<dbReference type="AlphaFoldDB" id="A0A1M5IA93"/>
<dbReference type="GO" id="GO:0016491">
    <property type="term" value="F:oxidoreductase activity"/>
    <property type="evidence" value="ECO:0007669"/>
    <property type="project" value="InterPro"/>
</dbReference>
<evidence type="ECO:0000313" key="2">
    <source>
        <dbReference type="Proteomes" id="UP000186132"/>
    </source>
</evidence>
<dbReference type="InterPro" id="IPR009078">
    <property type="entry name" value="Ferritin-like_SF"/>
</dbReference>
<organism evidence="1 2">
    <name type="scientific">Jatrophihabitans endophyticus</name>
    <dbReference type="NCBI Taxonomy" id="1206085"/>
    <lineage>
        <taxon>Bacteria</taxon>
        <taxon>Bacillati</taxon>
        <taxon>Actinomycetota</taxon>
        <taxon>Actinomycetes</taxon>
        <taxon>Jatrophihabitantales</taxon>
        <taxon>Jatrophihabitantaceae</taxon>
        <taxon>Jatrophihabitans</taxon>
    </lineage>
</organism>
<gene>
    <name evidence="1" type="ORF">SAMN05443575_1819</name>
</gene>
<proteinExistence type="predicted"/>
<dbReference type="SUPFAM" id="SSF47240">
    <property type="entry name" value="Ferritin-like"/>
    <property type="match status" value="1"/>
</dbReference>
<dbReference type="Gene3D" id="1.10.620.20">
    <property type="entry name" value="Ribonucleotide Reductase, subunit A"/>
    <property type="match status" value="1"/>
</dbReference>
<evidence type="ECO:0000313" key="1">
    <source>
        <dbReference type="EMBL" id="SHG25145.1"/>
    </source>
</evidence>
<dbReference type="Proteomes" id="UP000186132">
    <property type="component" value="Unassembled WGS sequence"/>
</dbReference>
<name>A0A1M5IA93_9ACTN</name>
<dbReference type="InterPro" id="IPR012348">
    <property type="entry name" value="RNR-like"/>
</dbReference>
<dbReference type="EMBL" id="FQVU01000002">
    <property type="protein sequence ID" value="SHG25145.1"/>
    <property type="molecule type" value="Genomic_DNA"/>
</dbReference>